<reference evidence="7 8" key="1">
    <citation type="submission" date="2015-04" db="EMBL/GenBank/DDBJ databases">
        <title>Complete genome sequence of Schizopora paradoxa KUC8140, a cosmopolitan wood degrader in East Asia.</title>
        <authorList>
            <consortium name="DOE Joint Genome Institute"/>
            <person name="Min B."/>
            <person name="Park H."/>
            <person name="Jang Y."/>
            <person name="Kim J.-J."/>
            <person name="Kim K.H."/>
            <person name="Pangilinan J."/>
            <person name="Lipzen A."/>
            <person name="Riley R."/>
            <person name="Grigoriev I.V."/>
            <person name="Spatafora J.W."/>
            <person name="Choi I.-G."/>
        </authorList>
    </citation>
    <scope>NUCLEOTIDE SEQUENCE [LARGE SCALE GENOMIC DNA]</scope>
    <source>
        <strain evidence="7 8">KUC8140</strain>
    </source>
</reference>
<feature type="compositionally biased region" description="Basic and acidic residues" evidence="5">
    <location>
        <begin position="689"/>
        <end position="700"/>
    </location>
</feature>
<keyword evidence="1" id="KW-0479">Metal-binding</keyword>
<evidence type="ECO:0000256" key="2">
    <source>
        <dbReference type="ARBA" id="ARBA00022771"/>
    </source>
</evidence>
<keyword evidence="3" id="KW-0862">Zinc</keyword>
<dbReference type="InParanoid" id="A0A0H2RP00"/>
<name>A0A0H2RP00_9AGAM</name>
<keyword evidence="8" id="KW-1185">Reference proteome</keyword>
<dbReference type="AlphaFoldDB" id="A0A0H2RP00"/>
<evidence type="ECO:0000313" key="8">
    <source>
        <dbReference type="Proteomes" id="UP000053477"/>
    </source>
</evidence>
<dbReference type="EMBL" id="KQ085961">
    <property type="protein sequence ID" value="KLO13337.1"/>
    <property type="molecule type" value="Genomic_DNA"/>
</dbReference>
<evidence type="ECO:0000256" key="3">
    <source>
        <dbReference type="ARBA" id="ARBA00022833"/>
    </source>
</evidence>
<evidence type="ECO:0000256" key="5">
    <source>
        <dbReference type="SAM" id="MobiDB-lite"/>
    </source>
</evidence>
<evidence type="ECO:0000313" key="7">
    <source>
        <dbReference type="EMBL" id="KLO13337.1"/>
    </source>
</evidence>
<keyword evidence="2 4" id="KW-0863">Zinc-finger</keyword>
<dbReference type="Pfam" id="PF01753">
    <property type="entry name" value="zf-MYND"/>
    <property type="match status" value="1"/>
</dbReference>
<dbReference type="Proteomes" id="UP000053477">
    <property type="component" value="Unassembled WGS sequence"/>
</dbReference>
<dbReference type="Gene3D" id="6.10.140.2220">
    <property type="match status" value="1"/>
</dbReference>
<protein>
    <recommendedName>
        <fullName evidence="6">MYND-type domain-containing protein</fullName>
    </recommendedName>
</protein>
<dbReference type="GO" id="GO:0008270">
    <property type="term" value="F:zinc ion binding"/>
    <property type="evidence" value="ECO:0007669"/>
    <property type="project" value="UniProtKB-KW"/>
</dbReference>
<accession>A0A0H2RP00</accession>
<dbReference type="OrthoDB" id="2786161at2759"/>
<dbReference type="PROSITE" id="PS50865">
    <property type="entry name" value="ZF_MYND_2"/>
    <property type="match status" value="1"/>
</dbReference>
<proteinExistence type="predicted"/>
<feature type="region of interest" description="Disordered" evidence="5">
    <location>
        <begin position="677"/>
        <end position="700"/>
    </location>
</feature>
<dbReference type="STRING" id="27342.A0A0H2RP00"/>
<dbReference type="InterPro" id="IPR002893">
    <property type="entry name" value="Znf_MYND"/>
</dbReference>
<gene>
    <name evidence="7" type="ORF">SCHPADRAFT_369954</name>
</gene>
<evidence type="ECO:0000259" key="6">
    <source>
        <dbReference type="PROSITE" id="PS50865"/>
    </source>
</evidence>
<evidence type="ECO:0000256" key="1">
    <source>
        <dbReference type="ARBA" id="ARBA00022723"/>
    </source>
</evidence>
<feature type="domain" description="MYND-type" evidence="6">
    <location>
        <begin position="409"/>
        <end position="451"/>
    </location>
</feature>
<sequence>MSRNLPPEFERDVSLDYTEDQLLDMKRRLTMGARILPIMDLKLSFGIFYRSQKFIEPTFYRAYLSLHALAGPCQGNFAEKIGKDRKITDIMYKGWPGAFAWMQYFLGTIITGEQVVGGGTGHPDTVVDLLCQAVWTFWSLPPLSKLIASTPGVWTFIAHLWKRGDESEFSNLRGCHFGSVLINKMLHESNGDKRILDEMLMAFGGKPSAIAGTVLTRLRKIVDDPDFTIRRLEAPLRLCDCLFYEPSNPVQDSLLRLPFVRVIGKVLSRLLDVPFVPDDPTYRNTQRLIALCFVYFKRAMHYANGIPWVLQCLESGILESFVNCCPTLFAYDQIHSAEVVATFQVVTSNLVHLPVAQMAAASHKKLTKDMPVYRHINKAIPLARNAWIRFQCMVLEREEIMSKLPPAGSIPCTKTFEHKMLKKCAGCAVAQYCSRNCQARAWKENDHRTQCKAAKNADPGLLNFRCSEKERYFIMRVAINYAQAKKDLAWRLIKLDCKGIEIRVSHHILPVLTLAGLHDIENGADVDAGRKRDEKIGIRKLRVPRAEKDARTKHDSVLIVDLPTDLQSLPIEGEAPHNATMTKCSASQEVDNSPKEGGSEWIEKYQFYEPSEEPDVLSERKRTTPIIMVITVPVGGDVHVEEFIATDFWSYEAFSFRESEESKVEYKREAGDPDADKYFVRRRGGVPPKDSEPQEDEIRAQDKVARDKEATMHMMLDFTEYVDFVVHQ</sequence>
<evidence type="ECO:0000256" key="4">
    <source>
        <dbReference type="PROSITE-ProRule" id="PRU00134"/>
    </source>
</evidence>
<dbReference type="SUPFAM" id="SSF144232">
    <property type="entry name" value="HIT/MYND zinc finger-like"/>
    <property type="match status" value="1"/>
</dbReference>
<organism evidence="7 8">
    <name type="scientific">Schizopora paradoxa</name>
    <dbReference type="NCBI Taxonomy" id="27342"/>
    <lineage>
        <taxon>Eukaryota</taxon>
        <taxon>Fungi</taxon>
        <taxon>Dikarya</taxon>
        <taxon>Basidiomycota</taxon>
        <taxon>Agaricomycotina</taxon>
        <taxon>Agaricomycetes</taxon>
        <taxon>Hymenochaetales</taxon>
        <taxon>Schizoporaceae</taxon>
        <taxon>Schizopora</taxon>
    </lineage>
</organism>